<reference evidence="1" key="1">
    <citation type="submission" date="2020-05" db="UniProtKB">
        <authorList>
            <consortium name="EnsemblMetazoa"/>
        </authorList>
    </citation>
    <scope>IDENTIFICATION</scope>
    <source>
        <strain evidence="1">TTRI</strain>
    </source>
</reference>
<keyword evidence="2" id="KW-1185">Reference proteome</keyword>
<dbReference type="EnsemblMetazoa" id="GAUT022357-RA">
    <property type="protein sequence ID" value="GAUT022357-PA"/>
    <property type="gene ID" value="GAUT022357"/>
</dbReference>
<name>A0A1A9V125_GLOAU</name>
<evidence type="ECO:0000313" key="1">
    <source>
        <dbReference type="EnsemblMetazoa" id="GAUT022357-PA"/>
    </source>
</evidence>
<proteinExistence type="predicted"/>
<accession>A0A1A9V125</accession>
<dbReference type="Proteomes" id="UP000078200">
    <property type="component" value="Unassembled WGS sequence"/>
</dbReference>
<sequence length="249" mass="28975">METKKKKTSFHKFKTEDEQFFQRTFLSILRIVDSDKTVWQNVDYGGALQGGNVKQGDSPQTEVLFIFVIFRKITFTKIQCNNTQLTNQRLVYRNTLVTTPVLSPEASHGITTIIKNRNPYQKLREEFYQIHSGFLQFNNKNSRLHHHIETIGSPGCVEAPLLKFQRLKTVKRFRDEGFISSSTCNSHRFQFIVKMLHEETLHLLGGVFTNSIVNHNASDFLYELHTIVHNIAFRTSSNHQLQKSFIRKV</sequence>
<evidence type="ECO:0000313" key="2">
    <source>
        <dbReference type="Proteomes" id="UP000078200"/>
    </source>
</evidence>
<protein>
    <submittedName>
        <fullName evidence="1">Uncharacterized protein</fullName>
    </submittedName>
</protein>
<dbReference type="AlphaFoldDB" id="A0A1A9V125"/>
<dbReference type="VEuPathDB" id="VectorBase:GAUT022357"/>
<organism evidence="1 2">
    <name type="scientific">Glossina austeni</name>
    <name type="common">Savannah tsetse fly</name>
    <dbReference type="NCBI Taxonomy" id="7395"/>
    <lineage>
        <taxon>Eukaryota</taxon>
        <taxon>Metazoa</taxon>
        <taxon>Ecdysozoa</taxon>
        <taxon>Arthropoda</taxon>
        <taxon>Hexapoda</taxon>
        <taxon>Insecta</taxon>
        <taxon>Pterygota</taxon>
        <taxon>Neoptera</taxon>
        <taxon>Endopterygota</taxon>
        <taxon>Diptera</taxon>
        <taxon>Brachycera</taxon>
        <taxon>Muscomorpha</taxon>
        <taxon>Hippoboscoidea</taxon>
        <taxon>Glossinidae</taxon>
        <taxon>Glossina</taxon>
    </lineage>
</organism>